<evidence type="ECO:0000256" key="4">
    <source>
        <dbReference type="RuleBase" id="RU003512"/>
    </source>
</evidence>
<reference evidence="5 6" key="1">
    <citation type="journal article" date="2016" name="Nat. Commun.">
        <title>Thousands of microbial genomes shed light on interconnected biogeochemical processes in an aquifer system.</title>
        <authorList>
            <person name="Anantharaman K."/>
            <person name="Brown C.T."/>
            <person name="Hug L.A."/>
            <person name="Sharon I."/>
            <person name="Castelle C.J."/>
            <person name="Probst A.J."/>
            <person name="Thomas B.C."/>
            <person name="Singh A."/>
            <person name="Wilkins M.J."/>
            <person name="Karaoz U."/>
            <person name="Brodie E.L."/>
            <person name="Williams K.H."/>
            <person name="Hubbard S.S."/>
            <person name="Banfield J.F."/>
        </authorList>
    </citation>
    <scope>NUCLEOTIDE SEQUENCE [LARGE SCALE GENOMIC DNA]</scope>
</reference>
<dbReference type="GO" id="GO:0046872">
    <property type="term" value="F:metal ion binding"/>
    <property type="evidence" value="ECO:0007669"/>
    <property type="project" value="InterPro"/>
</dbReference>
<keyword evidence="3" id="KW-0732">Signal</keyword>
<evidence type="ECO:0000313" key="6">
    <source>
        <dbReference type="Proteomes" id="UP000178510"/>
    </source>
</evidence>
<dbReference type="Gene3D" id="3.40.50.1980">
    <property type="entry name" value="Nitrogenase molybdenum iron protein domain"/>
    <property type="match status" value="2"/>
</dbReference>
<dbReference type="Proteomes" id="UP000178510">
    <property type="component" value="Unassembled WGS sequence"/>
</dbReference>
<dbReference type="EMBL" id="MHQM01000033">
    <property type="protein sequence ID" value="OHA03030.1"/>
    <property type="molecule type" value="Genomic_DNA"/>
</dbReference>
<dbReference type="AlphaFoldDB" id="A0A1G2KUB4"/>
<dbReference type="InterPro" id="IPR006127">
    <property type="entry name" value="ZnuA-like"/>
</dbReference>
<dbReference type="STRING" id="1802274.A3J58_00105"/>
<dbReference type="PRINTS" id="PR00691">
    <property type="entry name" value="ADHESINB"/>
</dbReference>
<keyword evidence="2 4" id="KW-0813">Transport</keyword>
<dbReference type="Pfam" id="PF01297">
    <property type="entry name" value="ZnuA"/>
    <property type="match status" value="1"/>
</dbReference>
<dbReference type="InterPro" id="IPR006128">
    <property type="entry name" value="Lipoprotein_PsaA-like"/>
</dbReference>
<dbReference type="InterPro" id="IPR006129">
    <property type="entry name" value="AdhesinB"/>
</dbReference>
<evidence type="ECO:0008006" key="7">
    <source>
        <dbReference type="Google" id="ProtNLM"/>
    </source>
</evidence>
<organism evidence="5 6">
    <name type="scientific">Candidatus Sungbacteria bacterium RIFCSPHIGHO2_02_FULL_52_23</name>
    <dbReference type="NCBI Taxonomy" id="1802274"/>
    <lineage>
        <taxon>Bacteria</taxon>
        <taxon>Candidatus Sungiibacteriota</taxon>
    </lineage>
</organism>
<evidence type="ECO:0000256" key="2">
    <source>
        <dbReference type="ARBA" id="ARBA00022448"/>
    </source>
</evidence>
<accession>A0A1G2KUB4</accession>
<protein>
    <recommendedName>
        <fullName evidence="7">ABC transporter substrate-binding protein</fullName>
    </recommendedName>
</protein>
<dbReference type="GO" id="GO:0007155">
    <property type="term" value="P:cell adhesion"/>
    <property type="evidence" value="ECO:0007669"/>
    <property type="project" value="InterPro"/>
</dbReference>
<dbReference type="PRINTS" id="PR00690">
    <property type="entry name" value="ADHESNFAMILY"/>
</dbReference>
<dbReference type="GO" id="GO:0030001">
    <property type="term" value="P:metal ion transport"/>
    <property type="evidence" value="ECO:0007669"/>
    <property type="project" value="InterPro"/>
</dbReference>
<dbReference type="SUPFAM" id="SSF53807">
    <property type="entry name" value="Helical backbone' metal receptor"/>
    <property type="match status" value="1"/>
</dbReference>
<comment type="similarity">
    <text evidence="1 4">Belongs to the bacterial solute-binding protein 9 family.</text>
</comment>
<proteinExistence type="inferred from homology"/>
<name>A0A1G2KUB4_9BACT</name>
<dbReference type="InterPro" id="IPR050492">
    <property type="entry name" value="Bact_metal-bind_prot9"/>
</dbReference>
<dbReference type="PANTHER" id="PTHR42953:SF3">
    <property type="entry name" value="HIGH-AFFINITY ZINC UPTAKE SYSTEM PROTEIN ZNUA"/>
    <property type="match status" value="1"/>
</dbReference>
<evidence type="ECO:0000256" key="3">
    <source>
        <dbReference type="ARBA" id="ARBA00022729"/>
    </source>
</evidence>
<sequence length="305" mass="33056">MKKNLPLIVIVAGFLALFAIAAYPRSRPPVEAAFRVSASFYPLYFFASQIGGGLADVANVIPAGVEPHDYELAPQDIVRLEQSRLVVLNGGGLEPWAGDIRHIVDPAKTMVTDAGEGLMTRSGEEDGAPIRDPHVWLSPKLAASMADAILQGFVVADPANRMEYEANAVLLKEKLGDLDREYREGLAHCARRDFITSHAAFGYLAAEYGLNQVSIAGLSPEQEPSPATLASVVRFAREHDIRYIFFETMVSPRLAETIAREIGAKTLVLDPIEGLAGDEISAGKNYFTKMYANLANLKLALACTP</sequence>
<gene>
    <name evidence="5" type="ORF">A3J58_00105</name>
</gene>
<evidence type="ECO:0000256" key="1">
    <source>
        <dbReference type="ARBA" id="ARBA00011028"/>
    </source>
</evidence>
<evidence type="ECO:0000313" key="5">
    <source>
        <dbReference type="EMBL" id="OHA03030.1"/>
    </source>
</evidence>
<dbReference type="PANTHER" id="PTHR42953">
    <property type="entry name" value="HIGH-AFFINITY ZINC UPTAKE SYSTEM PROTEIN ZNUA-RELATED"/>
    <property type="match status" value="1"/>
</dbReference>
<comment type="caution">
    <text evidence="5">The sequence shown here is derived from an EMBL/GenBank/DDBJ whole genome shotgun (WGS) entry which is preliminary data.</text>
</comment>